<feature type="compositionally biased region" description="Basic residues" evidence="6">
    <location>
        <begin position="216"/>
        <end position="233"/>
    </location>
</feature>
<organism evidence="8 9">
    <name type="scientific">Brachionus calyciflorus</name>
    <dbReference type="NCBI Taxonomy" id="104777"/>
    <lineage>
        <taxon>Eukaryota</taxon>
        <taxon>Metazoa</taxon>
        <taxon>Spiralia</taxon>
        <taxon>Gnathifera</taxon>
        <taxon>Rotifera</taxon>
        <taxon>Eurotatoria</taxon>
        <taxon>Monogononta</taxon>
        <taxon>Pseudotrocha</taxon>
        <taxon>Ploima</taxon>
        <taxon>Brachionidae</taxon>
        <taxon>Brachionus</taxon>
    </lineage>
</organism>
<evidence type="ECO:0000313" key="8">
    <source>
        <dbReference type="EMBL" id="CAF0815266.1"/>
    </source>
</evidence>
<dbReference type="PROSITE" id="PS00518">
    <property type="entry name" value="ZF_RING_1"/>
    <property type="match status" value="1"/>
</dbReference>
<evidence type="ECO:0000256" key="1">
    <source>
        <dbReference type="ARBA" id="ARBA00022723"/>
    </source>
</evidence>
<dbReference type="GO" id="GO:0008270">
    <property type="term" value="F:zinc ion binding"/>
    <property type="evidence" value="ECO:0007669"/>
    <property type="project" value="UniProtKB-KW"/>
</dbReference>
<proteinExistence type="predicted"/>
<evidence type="ECO:0000259" key="7">
    <source>
        <dbReference type="PROSITE" id="PS50089"/>
    </source>
</evidence>
<name>A0A813TKV9_9BILA</name>
<dbReference type="Gene3D" id="3.30.40.10">
    <property type="entry name" value="Zinc/RING finger domain, C3HC4 (zinc finger)"/>
    <property type="match status" value="1"/>
</dbReference>
<dbReference type="InterPro" id="IPR017907">
    <property type="entry name" value="Znf_RING_CS"/>
</dbReference>
<evidence type="ECO:0000256" key="5">
    <source>
        <dbReference type="SAM" id="Coils"/>
    </source>
</evidence>
<dbReference type="EMBL" id="CAJNOC010000901">
    <property type="protein sequence ID" value="CAF0815266.1"/>
    <property type="molecule type" value="Genomic_DNA"/>
</dbReference>
<dbReference type="Pfam" id="PF22938">
    <property type="entry name" value="Integrase_p58_C"/>
    <property type="match status" value="1"/>
</dbReference>
<dbReference type="InterPro" id="IPR054465">
    <property type="entry name" value="Integrase_p58-like_C"/>
</dbReference>
<feature type="domain" description="RING-type" evidence="7">
    <location>
        <begin position="598"/>
        <end position="641"/>
    </location>
</feature>
<keyword evidence="5" id="KW-0175">Coiled coil</keyword>
<evidence type="ECO:0000256" key="3">
    <source>
        <dbReference type="ARBA" id="ARBA00022833"/>
    </source>
</evidence>
<evidence type="ECO:0000256" key="4">
    <source>
        <dbReference type="PROSITE-ProRule" id="PRU00175"/>
    </source>
</evidence>
<dbReference type="InterPro" id="IPR036397">
    <property type="entry name" value="RNaseH_sf"/>
</dbReference>
<keyword evidence="9" id="KW-1185">Reference proteome</keyword>
<reference evidence="8" key="1">
    <citation type="submission" date="2021-02" db="EMBL/GenBank/DDBJ databases">
        <authorList>
            <person name="Nowell W R."/>
        </authorList>
    </citation>
    <scope>NUCLEOTIDE SEQUENCE</scope>
    <source>
        <strain evidence="8">Ploen Becks lab</strain>
    </source>
</reference>
<dbReference type="Pfam" id="PF14634">
    <property type="entry name" value="zf-RING_5"/>
    <property type="match status" value="1"/>
</dbReference>
<dbReference type="SUPFAM" id="SSF53098">
    <property type="entry name" value="Ribonuclease H-like"/>
    <property type="match status" value="1"/>
</dbReference>
<dbReference type="SUPFAM" id="SSF57850">
    <property type="entry name" value="RING/U-box"/>
    <property type="match status" value="1"/>
</dbReference>
<dbReference type="PANTHER" id="PTHR47266">
    <property type="entry name" value="ENDONUCLEASE-RELATED"/>
    <property type="match status" value="1"/>
</dbReference>
<dbReference type="InterPro" id="IPR001841">
    <property type="entry name" value="Znf_RING"/>
</dbReference>
<dbReference type="Proteomes" id="UP000663879">
    <property type="component" value="Unassembled WGS sequence"/>
</dbReference>
<feature type="compositionally biased region" description="Polar residues" evidence="6">
    <location>
        <begin position="234"/>
        <end position="263"/>
    </location>
</feature>
<keyword evidence="3" id="KW-0862">Zinc</keyword>
<evidence type="ECO:0000313" key="9">
    <source>
        <dbReference type="Proteomes" id="UP000663879"/>
    </source>
</evidence>
<dbReference type="SMART" id="SM00184">
    <property type="entry name" value="RING"/>
    <property type="match status" value="1"/>
</dbReference>
<dbReference type="Gene3D" id="3.30.420.10">
    <property type="entry name" value="Ribonuclease H-like superfamily/Ribonuclease H"/>
    <property type="match status" value="1"/>
</dbReference>
<evidence type="ECO:0000256" key="6">
    <source>
        <dbReference type="SAM" id="MobiDB-lite"/>
    </source>
</evidence>
<keyword evidence="2 4" id="KW-0863">Zinc-finger</keyword>
<feature type="coiled-coil region" evidence="5">
    <location>
        <begin position="386"/>
        <end position="455"/>
    </location>
</feature>
<comment type="caution">
    <text evidence="8">The sequence shown here is derived from an EMBL/GenBank/DDBJ whole genome shotgun (WGS) entry which is preliminary data.</text>
</comment>
<gene>
    <name evidence="8" type="ORF">OXX778_LOCUS7180</name>
</gene>
<dbReference type="PROSITE" id="PS50089">
    <property type="entry name" value="ZF_RING_2"/>
    <property type="match status" value="1"/>
</dbReference>
<sequence length="656" mass="76540">MLSCFVNDNQNDWDKLLNKVAYAYNVTVHSSTGYTPYELMFGRKPKLPIDLVIYECEVPELDTSDSQDVLVEPPNPEQSTVERYLFQLKDHLLEAFNKVRTNMDLRLEKTQLLYNRNIKPAQYNEGDLVLKNVVTIKPDLSKKLANKWEGPFLITKKFNDQNYQVRSAKNPRAKARTVHHNRLKKYFGQFSIASDTLGDESQLNQPPPSDELLKTTQKRKYTKKNKKRGRPKKVNQNQSVQGVQTTADLPSEPIQTTNSTANLDNHRPTRIRRPVDRLIRSRLIFKSVPHDDQCSIRLRKAVQHHSYQFNLGPITWVKVLSQPSNIKTTVAYVRFENRALHPQIARSLDGAVWRGRQIICVVNPRQTKPAHFYKQPISRFALDNKLEVRELELMKKRIELDELEKDLDSREKAFREFENSKPEDKALIRSLEDENRCLREINEELRKKGDSAEIEWKYLDSQRKQQQSKLVSQLVREQELRTRKKSIWIRETQVEFNEQMFTRRVKEEVENRVHARLNNLPEPPLPTLGPVFVLPPPVQGLSSISPDDWGKDIKPGWDRYSEEKIKAKFELMALEARQIKQEFQVENSFILELVEATCGVCSRRLVFLSKELVYLTGCGHLFCADCIFTSMTEIQECPRCEEPIDVNKLNPLYLEI</sequence>
<dbReference type="InterPro" id="IPR013083">
    <property type="entry name" value="Znf_RING/FYVE/PHD"/>
</dbReference>
<accession>A0A813TKV9</accession>
<dbReference type="InterPro" id="IPR052160">
    <property type="entry name" value="Gypsy_RT_Integrase-like"/>
</dbReference>
<keyword evidence="1" id="KW-0479">Metal-binding</keyword>
<dbReference type="OrthoDB" id="6105938at2759"/>
<dbReference type="AlphaFoldDB" id="A0A813TKV9"/>
<evidence type="ECO:0000256" key="2">
    <source>
        <dbReference type="ARBA" id="ARBA00022771"/>
    </source>
</evidence>
<protein>
    <recommendedName>
        <fullName evidence="7">RING-type domain-containing protein</fullName>
    </recommendedName>
</protein>
<dbReference type="InterPro" id="IPR012337">
    <property type="entry name" value="RNaseH-like_sf"/>
</dbReference>
<feature type="region of interest" description="Disordered" evidence="6">
    <location>
        <begin position="197"/>
        <end position="267"/>
    </location>
</feature>
<dbReference type="GO" id="GO:0003676">
    <property type="term" value="F:nucleic acid binding"/>
    <property type="evidence" value="ECO:0007669"/>
    <property type="project" value="InterPro"/>
</dbReference>